<dbReference type="EMBL" id="LLEI02000025">
    <property type="protein sequence ID" value="OAJ94446.1"/>
    <property type="molecule type" value="Genomic_DNA"/>
</dbReference>
<gene>
    <name evidence="1" type="ORF">APB76_09705</name>
</gene>
<accession>A0A177Y1G6</accession>
<reference evidence="1 2" key="1">
    <citation type="journal article" date="2016" name="Syst. Appl. Microbiol.">
        <title>Vibrio bivalvicida sp. nov., a novel larval pathogen for bivalve molluscs reared in a hatchery.</title>
        <authorList>
            <person name="Dubert J."/>
            <person name="Romalde J.L."/>
            <person name="Prado S."/>
            <person name="Barja J.L."/>
        </authorList>
    </citation>
    <scope>NUCLEOTIDE SEQUENCE [LARGE SCALE GENOMIC DNA]</scope>
    <source>
        <strain evidence="1 2">605</strain>
    </source>
</reference>
<evidence type="ECO:0000313" key="2">
    <source>
        <dbReference type="Proteomes" id="UP000078406"/>
    </source>
</evidence>
<dbReference type="AlphaFoldDB" id="A0A177Y1G6"/>
<comment type="caution">
    <text evidence="1">The sequence shown here is derived from an EMBL/GenBank/DDBJ whole genome shotgun (WGS) entry which is preliminary data.</text>
</comment>
<proteinExistence type="predicted"/>
<dbReference type="RefSeq" id="WP_054963343.1">
    <property type="nucleotide sequence ID" value="NZ_LLEI02000025.1"/>
</dbReference>
<dbReference type="Proteomes" id="UP000078406">
    <property type="component" value="Unassembled WGS sequence"/>
</dbReference>
<sequence>MRYVDRSQVKRPSCLDFNDSSSKARQELSRNVNAKKRSFKCYKDNSVKLALERLFHGKCAYCESKYDSHQPMDIEHYRPKNSKKYWWLAAVWENLLPSCIDCNRVRGHKQFDAKTRKIIGLDNSGKGECFPLFGTMASPPKNLNAKVSNASMNMSIALESPVLLNPTLDNVEDWLSYTDEAALLPSEEAMRDPSILKRVNKSISTLGLNRMGLVSSRNVVLLNLESLIYMVKKIVPLLKDDLSEHHKALLHELLVYIFRHIKTFEDERHPYSLMCKQVIRKKLGPIIR</sequence>
<evidence type="ECO:0008006" key="3">
    <source>
        <dbReference type="Google" id="ProtNLM"/>
    </source>
</evidence>
<organism evidence="1 2">
    <name type="scientific">Vibrio bivalvicida</name>
    <dbReference type="NCBI Taxonomy" id="1276888"/>
    <lineage>
        <taxon>Bacteria</taxon>
        <taxon>Pseudomonadati</taxon>
        <taxon>Pseudomonadota</taxon>
        <taxon>Gammaproteobacteria</taxon>
        <taxon>Vibrionales</taxon>
        <taxon>Vibrionaceae</taxon>
        <taxon>Vibrio</taxon>
        <taxon>Vibrio oreintalis group</taxon>
    </lineage>
</organism>
<protein>
    <recommendedName>
        <fullName evidence="3">HNH nuclease domain-containing protein</fullName>
    </recommendedName>
</protein>
<evidence type="ECO:0000313" key="1">
    <source>
        <dbReference type="EMBL" id="OAJ94446.1"/>
    </source>
</evidence>
<name>A0A177Y1G6_9VIBR</name>
<dbReference type="Gene3D" id="1.10.30.50">
    <property type="match status" value="1"/>
</dbReference>